<evidence type="ECO:0000313" key="2">
    <source>
        <dbReference type="Proteomes" id="UP000567293"/>
    </source>
</evidence>
<comment type="caution">
    <text evidence="1">The sequence shown here is derived from an EMBL/GenBank/DDBJ whole genome shotgun (WGS) entry which is preliminary data.</text>
</comment>
<organism evidence="1 2">
    <name type="scientific">Candidatus Acidiferrum panamense</name>
    <dbReference type="NCBI Taxonomy" id="2741543"/>
    <lineage>
        <taxon>Bacteria</taxon>
        <taxon>Pseudomonadati</taxon>
        <taxon>Acidobacteriota</taxon>
        <taxon>Terriglobia</taxon>
        <taxon>Candidatus Acidiferrales</taxon>
        <taxon>Candidatus Acidiferrum</taxon>
    </lineage>
</organism>
<keyword evidence="2" id="KW-1185">Reference proteome</keyword>
<protein>
    <submittedName>
        <fullName evidence="1">Uncharacterized protein</fullName>
    </submittedName>
</protein>
<feature type="non-terminal residue" evidence="1">
    <location>
        <position position="361"/>
    </location>
</feature>
<reference evidence="1" key="1">
    <citation type="submission" date="2020-06" db="EMBL/GenBank/DDBJ databases">
        <title>Legume-microbial interactions unlock mineral nutrients during tropical forest succession.</title>
        <authorList>
            <person name="Epihov D.Z."/>
        </authorList>
    </citation>
    <scope>NUCLEOTIDE SEQUENCE [LARGE SCALE GENOMIC DNA]</scope>
    <source>
        <strain evidence="1">Pan2503</strain>
    </source>
</reference>
<gene>
    <name evidence="1" type="ORF">HRJ53_04885</name>
</gene>
<dbReference type="Proteomes" id="UP000567293">
    <property type="component" value="Unassembled WGS sequence"/>
</dbReference>
<evidence type="ECO:0000313" key="1">
    <source>
        <dbReference type="EMBL" id="MBA0084312.1"/>
    </source>
</evidence>
<name>A0A7V8NNC0_9BACT</name>
<proteinExistence type="predicted"/>
<accession>A0A7V8NNC0</accession>
<dbReference type="EMBL" id="JACDQQ010000473">
    <property type="protein sequence ID" value="MBA0084312.1"/>
    <property type="molecule type" value="Genomic_DNA"/>
</dbReference>
<dbReference type="AlphaFoldDB" id="A0A7V8NNC0"/>
<sequence length="361" mass="36613">MAVYLAPFVGDQFFNATGQVLSGGKLFSYLAGTTTPQQTWNSNSGLVPCANPMILSSAGLMPTEMWFAGGTPMKIVVADAANNTLQVLDNITGLNDFSTLSTGSSEWFQQGTPTYINATSFSVVGNQLAAFPAGIRLKLTKGTGNVYGTVTSSVYSSVTTVTVALDAGATLDNTLSAVYTSIQAPTNLSAPGHALTAGGLGYQDLGGGVSVINYDDIRATGSAAAGTPTIAAVGADTNIPLTISGKGTGRVNLTLASMVSALMSSSALTGCTIDSTSTGVTQANGTGGTPLATCGFVLNELAANPQNWITIQSYNNSTTGHITFATASGGLFTINWGQVTTTAGGSATVTFDKPYGSGIYF</sequence>